<dbReference type="Proteomes" id="UP000190813">
    <property type="component" value="Unassembled WGS sequence"/>
</dbReference>
<evidence type="ECO:0000313" key="2">
    <source>
        <dbReference type="Proteomes" id="UP000190813"/>
    </source>
</evidence>
<reference evidence="1 2" key="1">
    <citation type="submission" date="2016-06" db="EMBL/GenBank/DDBJ databases">
        <title>Revisiting the taxonomy of the Elizabethkingia Genus based on Whole-Genome Sequencing, Optical Mapping, and MALDI-TOF.</title>
        <authorList>
            <person name="Nicholson A.C."/>
        </authorList>
    </citation>
    <scope>NUCLEOTIDE SEQUENCE [LARGE SCALE GENOMIC DNA]</scope>
    <source>
        <strain evidence="1 2">G4070</strain>
    </source>
</reference>
<organism evidence="1 2">
    <name type="scientific">Elizabethkingia occulta</name>
    <dbReference type="NCBI Taxonomy" id="1867263"/>
    <lineage>
        <taxon>Bacteria</taxon>
        <taxon>Pseudomonadati</taxon>
        <taxon>Bacteroidota</taxon>
        <taxon>Flavobacteriia</taxon>
        <taxon>Flavobacteriales</taxon>
        <taxon>Weeksellaceae</taxon>
        <taxon>Elizabethkingia</taxon>
    </lineage>
</organism>
<keyword evidence="2" id="KW-1185">Reference proteome</keyword>
<dbReference type="RefSeq" id="WP_078770588.1">
    <property type="nucleotide sequence ID" value="NZ_CBCSBR010000038.1"/>
</dbReference>
<protein>
    <submittedName>
        <fullName evidence="1">Uncharacterized protein</fullName>
    </submittedName>
</protein>
<evidence type="ECO:0000313" key="1">
    <source>
        <dbReference type="EMBL" id="OPC68973.1"/>
    </source>
</evidence>
<name>A0A1T3MWJ6_9FLAO</name>
<comment type="caution">
    <text evidence="1">The sequence shown here is derived from an EMBL/GenBank/DDBJ whole genome shotgun (WGS) entry which is preliminary data.</text>
</comment>
<sequence>MTQKTFIIIAIILGTVLYSAQSKINMEGKSFTGFITSLCVETTLPDPCAGHTDEMELHFKKNIVEIVSVRYKCNKTHRKSVFSKWRWLSGNQIKVEKLNYENQPFISGNILFLKNNQLIGKHGTGYTQDFTFEPLHKKHR</sequence>
<accession>A0A1T3MWJ6</accession>
<dbReference type="EMBL" id="MAHX01000004">
    <property type="protein sequence ID" value="OPC68973.1"/>
    <property type="molecule type" value="Genomic_DNA"/>
</dbReference>
<gene>
    <name evidence="1" type="ORF">BAZ10_00050</name>
</gene>
<proteinExistence type="predicted"/>
<dbReference type="AlphaFoldDB" id="A0A1T3MWJ6"/>